<feature type="compositionally biased region" description="Polar residues" evidence="2">
    <location>
        <begin position="668"/>
        <end position="680"/>
    </location>
</feature>
<dbReference type="AlphaFoldDB" id="A0AA85JU20"/>
<feature type="region of interest" description="Disordered" evidence="2">
    <location>
        <begin position="662"/>
        <end position="686"/>
    </location>
</feature>
<feature type="compositionally biased region" description="Basic residues" evidence="2">
    <location>
        <begin position="104"/>
        <end position="115"/>
    </location>
</feature>
<feature type="compositionally biased region" description="Polar residues" evidence="2">
    <location>
        <begin position="80"/>
        <end position="94"/>
    </location>
</feature>
<name>A0AA85JU20_TRIRE</name>
<dbReference type="WBParaSite" id="TREG1_57550.3">
    <property type="protein sequence ID" value="TREG1_57550.3"/>
    <property type="gene ID" value="TREG1_57550"/>
</dbReference>
<evidence type="ECO:0000313" key="3">
    <source>
        <dbReference type="Proteomes" id="UP000050795"/>
    </source>
</evidence>
<proteinExistence type="predicted"/>
<feature type="region of interest" description="Disordered" evidence="2">
    <location>
        <begin position="152"/>
        <end position="251"/>
    </location>
</feature>
<evidence type="ECO:0000313" key="4">
    <source>
        <dbReference type="WBParaSite" id="TREG1_57550.2"/>
    </source>
</evidence>
<reference evidence="3" key="1">
    <citation type="submission" date="2022-06" db="EMBL/GenBank/DDBJ databases">
        <authorList>
            <person name="Berger JAMES D."/>
            <person name="Berger JAMES D."/>
        </authorList>
    </citation>
    <scope>NUCLEOTIDE SEQUENCE [LARGE SCALE GENOMIC DNA]</scope>
</reference>
<keyword evidence="3" id="KW-1185">Reference proteome</keyword>
<feature type="compositionally biased region" description="Basic and acidic residues" evidence="2">
    <location>
        <begin position="195"/>
        <end position="204"/>
    </location>
</feature>
<reference evidence="4 5" key="2">
    <citation type="submission" date="2023-11" db="UniProtKB">
        <authorList>
            <consortium name="WormBaseParasite"/>
        </authorList>
    </citation>
    <scope>IDENTIFICATION</scope>
</reference>
<keyword evidence="1" id="KW-0175">Coiled coil</keyword>
<feature type="region of interest" description="Disordered" evidence="2">
    <location>
        <begin position="69"/>
        <end position="116"/>
    </location>
</feature>
<feature type="compositionally biased region" description="Basic and acidic residues" evidence="2">
    <location>
        <begin position="387"/>
        <end position="402"/>
    </location>
</feature>
<feature type="region of interest" description="Disordered" evidence="2">
    <location>
        <begin position="378"/>
        <end position="403"/>
    </location>
</feature>
<dbReference type="WBParaSite" id="TREG1_57550.2">
    <property type="protein sequence ID" value="TREG1_57550.2"/>
    <property type="gene ID" value="TREG1_57550"/>
</dbReference>
<organism evidence="3 4">
    <name type="scientific">Trichobilharzia regenti</name>
    <name type="common">Nasal bird schistosome</name>
    <dbReference type="NCBI Taxonomy" id="157069"/>
    <lineage>
        <taxon>Eukaryota</taxon>
        <taxon>Metazoa</taxon>
        <taxon>Spiralia</taxon>
        <taxon>Lophotrochozoa</taxon>
        <taxon>Platyhelminthes</taxon>
        <taxon>Trematoda</taxon>
        <taxon>Digenea</taxon>
        <taxon>Strigeidida</taxon>
        <taxon>Schistosomatoidea</taxon>
        <taxon>Schistosomatidae</taxon>
        <taxon>Trichobilharzia</taxon>
    </lineage>
</organism>
<feature type="coiled-coil region" evidence="1">
    <location>
        <begin position="427"/>
        <end position="469"/>
    </location>
</feature>
<sequence length="686" mass="77269">MELYRQFLRAEDVIKAISKQIEEHCWSTLQEICNTIGNVKVIRLNQEQIESTLALSATPVTQKRQAKVSIHSSRCEHSPLNRTKTYQNSGSRSPLTVLKDTGKSKRQLRSRRKSIKQSVLVNVSRKSRNICHQNDSHTLKENTPEATTAVLEQKRRIPVDTSDFEPPRKRASYIKKTVSKSNQSSASELPVSRTGKREASVDRLLEEDEDLPVDVPVPQEPPNRRSSRSQKNVSQSKDTDENDIQSGDRRPLNVTVTLDRHSNNANLCSSNTVEYANLKAIPAPSNFSTTTQQNNANNNNKISKLKVESPFVDLTNTIQNGVHHSSYSVDSKVKHVSRLLTGKSHQTTTFGNKIANDYNKSRLFSSAERLGGVSRLNSIGRSVQPSSKDKRDSKMNSIKERISANTSLNRSFVKQTNRPISSILSAKDKLLEEKKKLIMEHIEKKNERLRAFQEEKRLKTEARKKANDERLLAVQQRYQQLLQGNHLQVKENLPTTASTNVQAKPLQAATTTNNNNPAKKCLVSLITKDHNNILKMQNKPVSVINPAQPASIQKVHTNQPVGVLQVQKKVVEPNAVPVVEEPFNISKLNSDSESDDEDSGGHCPEWCRKGNTDLMDAFCDSHSIKMKWQEEFLPASMLPFSIPEIFRDFKYTLKPRTSSAIWDESPCRSRSNSMNHSGSTKIPLPL</sequence>
<accession>A0AA85JU20</accession>
<evidence type="ECO:0000313" key="5">
    <source>
        <dbReference type="WBParaSite" id="TREG1_57550.3"/>
    </source>
</evidence>
<protein>
    <submittedName>
        <fullName evidence="4 5">Uncharacterized protein</fullName>
    </submittedName>
</protein>
<evidence type="ECO:0000256" key="2">
    <source>
        <dbReference type="SAM" id="MobiDB-lite"/>
    </source>
</evidence>
<evidence type="ECO:0000256" key="1">
    <source>
        <dbReference type="SAM" id="Coils"/>
    </source>
</evidence>
<dbReference type="Proteomes" id="UP000050795">
    <property type="component" value="Unassembled WGS sequence"/>
</dbReference>